<name>A0A7S0CFR3_9STRA</name>
<dbReference type="AlphaFoldDB" id="A0A7S0CFR3"/>
<sequence length="275" mass="31158">MTAFSKELVDESFPFFPSPMVDSSGNEEGSEVSEPLLVESDVSLCDDESHSSFEDDVSISIGSSIASISTIKTEREPLRWQFAGLTIWLEMEEFDKDLTKVIQNSASSHGLKPIPKTHMTAIYGMNHLNIDEARTRLRSFVKLVCPAWPKFEKPVGVVQDIAVNGRPGQVCDVAWAELTMSSNHEHEDALDALYKVFYPEELSRPSRDRPWKPHNSIVYDNPENSSCLSLLSVMECIMKYPTLLSKRRNVEAISLWDTNGTMQEWKCLERVYFKA</sequence>
<evidence type="ECO:0000313" key="1">
    <source>
        <dbReference type="EMBL" id="CAD8422487.1"/>
    </source>
</evidence>
<organism evidence="1">
    <name type="scientific">Proboscia inermis</name>
    <dbReference type="NCBI Taxonomy" id="420281"/>
    <lineage>
        <taxon>Eukaryota</taxon>
        <taxon>Sar</taxon>
        <taxon>Stramenopiles</taxon>
        <taxon>Ochrophyta</taxon>
        <taxon>Bacillariophyta</taxon>
        <taxon>Coscinodiscophyceae</taxon>
        <taxon>Rhizosoleniophycidae</taxon>
        <taxon>Rhizosoleniales</taxon>
        <taxon>Rhizosoleniaceae</taxon>
        <taxon>Proboscia</taxon>
    </lineage>
</organism>
<proteinExistence type="predicted"/>
<dbReference type="Gene3D" id="3.90.1140.10">
    <property type="entry name" value="Cyclic phosphodiesterase"/>
    <property type="match status" value="1"/>
</dbReference>
<reference evidence="1" key="1">
    <citation type="submission" date="2021-01" db="EMBL/GenBank/DDBJ databases">
        <authorList>
            <person name="Corre E."/>
            <person name="Pelletier E."/>
            <person name="Niang G."/>
            <person name="Scheremetjew M."/>
            <person name="Finn R."/>
            <person name="Kale V."/>
            <person name="Holt S."/>
            <person name="Cochrane G."/>
            <person name="Meng A."/>
            <person name="Brown T."/>
            <person name="Cohen L."/>
        </authorList>
    </citation>
    <scope>NUCLEOTIDE SEQUENCE</scope>
    <source>
        <strain evidence="1">CCAP1064/1</strain>
    </source>
</reference>
<protein>
    <submittedName>
        <fullName evidence="1">Uncharacterized protein</fullName>
    </submittedName>
</protein>
<dbReference type="EMBL" id="HBEL01040057">
    <property type="protein sequence ID" value="CAD8422487.1"/>
    <property type="molecule type" value="Transcribed_RNA"/>
</dbReference>
<gene>
    <name evidence="1" type="ORF">PINE0816_LOCUS18644</name>
</gene>
<accession>A0A7S0CFR3</accession>